<dbReference type="eggNOG" id="COG3307">
    <property type="taxonomic scope" value="Bacteria"/>
</dbReference>
<organism evidence="7 8">
    <name type="scientific">Clostridium sulfidigenes</name>
    <dbReference type="NCBI Taxonomy" id="318464"/>
    <lineage>
        <taxon>Bacteria</taxon>
        <taxon>Bacillati</taxon>
        <taxon>Bacillota</taxon>
        <taxon>Clostridia</taxon>
        <taxon>Eubacteriales</taxon>
        <taxon>Clostridiaceae</taxon>
        <taxon>Clostridium</taxon>
    </lineage>
</organism>
<name>A0A084JF90_9CLOT</name>
<keyword evidence="2 5" id="KW-0812">Transmembrane</keyword>
<protein>
    <recommendedName>
        <fullName evidence="6">O-antigen ligase-related domain-containing protein</fullName>
    </recommendedName>
</protein>
<feature type="transmembrane region" description="Helical" evidence="5">
    <location>
        <begin position="50"/>
        <end position="66"/>
    </location>
</feature>
<evidence type="ECO:0000256" key="5">
    <source>
        <dbReference type="SAM" id="Phobius"/>
    </source>
</evidence>
<evidence type="ECO:0000313" key="7">
    <source>
        <dbReference type="EMBL" id="KEZ87624.1"/>
    </source>
</evidence>
<feature type="transmembrane region" description="Helical" evidence="5">
    <location>
        <begin position="127"/>
        <end position="150"/>
    </location>
</feature>
<feature type="transmembrane region" description="Helical" evidence="5">
    <location>
        <begin position="20"/>
        <end position="38"/>
    </location>
</feature>
<reference evidence="7 8" key="1">
    <citation type="submission" date="2014-07" db="EMBL/GenBank/DDBJ databases">
        <title>Draft genome of Clostridium sulfidigenes 113A isolated from sediments associated with methane hydrate from Krishna Godavari basin.</title>
        <authorList>
            <person name="Honkalas V.S."/>
            <person name="Dabir A.P."/>
            <person name="Arora P."/>
            <person name="Dhakephalkar P.K."/>
        </authorList>
    </citation>
    <scope>NUCLEOTIDE SEQUENCE [LARGE SCALE GENOMIC DNA]</scope>
    <source>
        <strain evidence="7 8">113A</strain>
    </source>
</reference>
<evidence type="ECO:0000256" key="4">
    <source>
        <dbReference type="ARBA" id="ARBA00023136"/>
    </source>
</evidence>
<feature type="transmembrane region" description="Helical" evidence="5">
    <location>
        <begin position="170"/>
        <end position="187"/>
    </location>
</feature>
<dbReference type="PANTHER" id="PTHR37422">
    <property type="entry name" value="TEICHURONIC ACID BIOSYNTHESIS PROTEIN TUAE"/>
    <property type="match status" value="1"/>
</dbReference>
<dbReference type="GO" id="GO:0016020">
    <property type="term" value="C:membrane"/>
    <property type="evidence" value="ECO:0007669"/>
    <property type="project" value="UniProtKB-SubCell"/>
</dbReference>
<comment type="subcellular location">
    <subcellularLocation>
        <location evidence="1">Membrane</location>
        <topology evidence="1">Multi-pass membrane protein</topology>
    </subcellularLocation>
</comment>
<keyword evidence="8" id="KW-1185">Reference proteome</keyword>
<keyword evidence="3 5" id="KW-1133">Transmembrane helix</keyword>
<feature type="transmembrane region" description="Helical" evidence="5">
    <location>
        <begin position="369"/>
        <end position="386"/>
    </location>
</feature>
<feature type="transmembrane region" description="Helical" evidence="5">
    <location>
        <begin position="279"/>
        <end position="305"/>
    </location>
</feature>
<sequence>MMKLNRDKDKIINICNSNWFKYGLVFLTMLLSSSIELVTDIEIINMGKNAFFIIVPLILIVLMIKNKQINKDINITFLLLCVFSFISVIWSISPKDTIKGSILLVGTTILAMYISKNYEKEEIMKSLLIWFFALVVINLVLVIFKSDIIYQIEETRYNNAIKGIFKHRNTLGLYMSMAIGVGLWFILQNKEKVNKYIPIATVIGGGILLYLSKSMTSLLLGILIIFLIYFTRYKKFNTILCYSIIPLMIIGVLVLVFTPNWFKEILESLGRNSTLTGRSVIWAGVIAAIVYKPLLGYGFGAFWTVNPHSVLFVLSEYKYELPVNSHNGYLDLLIEFGVVGVIAIIIWIAYMVKKLKETTKVNLNKNNKYIGYIMSYFIFILVFNLVESSLMKPCNSSYILLVVFTNMLSRISKESI</sequence>
<comment type="caution">
    <text evidence="7">The sequence shown here is derived from an EMBL/GenBank/DDBJ whole genome shotgun (WGS) entry which is preliminary data.</text>
</comment>
<dbReference type="AlphaFoldDB" id="A0A084JF90"/>
<feature type="transmembrane region" description="Helical" evidence="5">
    <location>
        <begin position="329"/>
        <end position="349"/>
    </location>
</feature>
<evidence type="ECO:0000256" key="2">
    <source>
        <dbReference type="ARBA" id="ARBA00022692"/>
    </source>
</evidence>
<dbReference type="STRING" id="318464.IO99_04980"/>
<feature type="transmembrane region" description="Helical" evidence="5">
    <location>
        <begin position="98"/>
        <end position="115"/>
    </location>
</feature>
<dbReference type="Pfam" id="PF04932">
    <property type="entry name" value="Wzy_C"/>
    <property type="match status" value="1"/>
</dbReference>
<dbReference type="Proteomes" id="UP000028542">
    <property type="component" value="Unassembled WGS sequence"/>
</dbReference>
<feature type="transmembrane region" description="Helical" evidence="5">
    <location>
        <begin position="73"/>
        <end position="92"/>
    </location>
</feature>
<gene>
    <name evidence="7" type="ORF">IO99_04980</name>
</gene>
<dbReference type="RefSeq" id="WP_035130901.1">
    <property type="nucleotide sequence ID" value="NZ_JPMD01000010.1"/>
</dbReference>
<feature type="domain" description="O-antigen ligase-related" evidence="6">
    <location>
        <begin position="202"/>
        <end position="344"/>
    </location>
</feature>
<proteinExistence type="predicted"/>
<dbReference type="PANTHER" id="PTHR37422:SF13">
    <property type="entry name" value="LIPOPOLYSACCHARIDE BIOSYNTHESIS PROTEIN PA4999-RELATED"/>
    <property type="match status" value="1"/>
</dbReference>
<evidence type="ECO:0000256" key="3">
    <source>
        <dbReference type="ARBA" id="ARBA00022989"/>
    </source>
</evidence>
<evidence type="ECO:0000256" key="1">
    <source>
        <dbReference type="ARBA" id="ARBA00004141"/>
    </source>
</evidence>
<evidence type="ECO:0000259" key="6">
    <source>
        <dbReference type="Pfam" id="PF04932"/>
    </source>
</evidence>
<accession>A0A084JF90</accession>
<feature type="transmembrane region" description="Helical" evidence="5">
    <location>
        <begin position="199"/>
        <end position="230"/>
    </location>
</feature>
<feature type="transmembrane region" description="Helical" evidence="5">
    <location>
        <begin position="236"/>
        <end position="258"/>
    </location>
</feature>
<dbReference type="InterPro" id="IPR007016">
    <property type="entry name" value="O-antigen_ligase-rel_domated"/>
</dbReference>
<dbReference type="InterPro" id="IPR051533">
    <property type="entry name" value="WaaL-like"/>
</dbReference>
<dbReference type="EMBL" id="JPMD01000010">
    <property type="protein sequence ID" value="KEZ87624.1"/>
    <property type="molecule type" value="Genomic_DNA"/>
</dbReference>
<keyword evidence="4 5" id="KW-0472">Membrane</keyword>
<evidence type="ECO:0000313" key="8">
    <source>
        <dbReference type="Proteomes" id="UP000028542"/>
    </source>
</evidence>